<gene>
    <name evidence="3" type="ORF">SPHA_20987</name>
</gene>
<accession>A0A812BNI7</accession>
<dbReference type="OrthoDB" id="9979716at2759"/>
<evidence type="ECO:0008006" key="5">
    <source>
        <dbReference type="Google" id="ProtNLM"/>
    </source>
</evidence>
<dbReference type="Pfam" id="PF23069">
    <property type="entry name" value="DUF7042"/>
    <property type="match status" value="1"/>
</dbReference>
<reference evidence="3" key="1">
    <citation type="submission" date="2021-01" db="EMBL/GenBank/DDBJ databases">
        <authorList>
            <person name="Li R."/>
            <person name="Bekaert M."/>
        </authorList>
    </citation>
    <scope>NUCLEOTIDE SEQUENCE</scope>
    <source>
        <strain evidence="3">Farmed</strain>
    </source>
</reference>
<dbReference type="Pfam" id="PF23070">
    <property type="entry name" value="DUF7043"/>
    <property type="match status" value="1"/>
</dbReference>
<sequence length="522" mass="60499">MQIYMSTLSSSSENVCNDTRMMMDDWPLISVHLFSETEVACPFDGGYDFDITLPSGEKVCTSTILPLRFESSCVQEEGLLIRLRNNGCRQSAWNLRDENRLRCAAKWKVEGNDYVIVRNSDNLQYWCMRVEYDENEMIKKIYFFLDKICDTKTIFPKERKYIIFKMRRHVVRSICSDEFDGCRNPQQCKTKLKSHCLRSCGECKVNRYGSIHGLRACSFPKVMHGIWVRHVRSGTSKIVIRNNTVNINGEPDWHCIDAGEGNYSRRRVLMKKFDNGCYPRFMCIELQETSPSVMRYRVGDIVLWPVNITYGLQEQVCNDNRFVQHDSNFRVSSSQGIIPLQNLVRDYDKSTVSCNLPAGLGTSLAFRDDTSRQGCLLHDIHFIPHEMVLMLKDDGGRHKTHAQYFCLASMKFIDEYDTIVTQTKDRIDEYLCWMIIDNKELIMLPASMCNRVHAEAVIKRLEKPLARLSLISNNDCTEVEKRWREMVVSSRNEGRLIVKSSSANQIRGLATVLFFMLLLTQQ</sequence>
<feature type="domain" description="DUF7042" evidence="1">
    <location>
        <begin position="38"/>
        <end position="153"/>
    </location>
</feature>
<keyword evidence="4" id="KW-1185">Reference proteome</keyword>
<dbReference type="PANTHER" id="PTHR22255">
    <property type="entry name" value="LP06548P"/>
    <property type="match status" value="1"/>
</dbReference>
<dbReference type="PANTHER" id="PTHR22255:SF9">
    <property type="entry name" value="LP06548P"/>
    <property type="match status" value="1"/>
</dbReference>
<proteinExistence type="predicted"/>
<evidence type="ECO:0000313" key="3">
    <source>
        <dbReference type="EMBL" id="CAE1237879.1"/>
    </source>
</evidence>
<organism evidence="3 4">
    <name type="scientific">Acanthosepion pharaonis</name>
    <name type="common">Pharaoh cuttlefish</name>
    <name type="synonym">Sepia pharaonis</name>
    <dbReference type="NCBI Taxonomy" id="158019"/>
    <lineage>
        <taxon>Eukaryota</taxon>
        <taxon>Metazoa</taxon>
        <taxon>Spiralia</taxon>
        <taxon>Lophotrochozoa</taxon>
        <taxon>Mollusca</taxon>
        <taxon>Cephalopoda</taxon>
        <taxon>Coleoidea</taxon>
        <taxon>Decapodiformes</taxon>
        <taxon>Sepiida</taxon>
        <taxon>Sepiina</taxon>
        <taxon>Sepiidae</taxon>
        <taxon>Acanthosepion</taxon>
    </lineage>
</organism>
<dbReference type="Proteomes" id="UP000597762">
    <property type="component" value="Unassembled WGS sequence"/>
</dbReference>
<dbReference type="InterPro" id="IPR055470">
    <property type="entry name" value="DUF7042"/>
</dbReference>
<dbReference type="AlphaFoldDB" id="A0A812BNI7"/>
<name>A0A812BNI7_ACAPH</name>
<feature type="domain" description="DUF7043" evidence="2">
    <location>
        <begin position="216"/>
        <end position="324"/>
    </location>
</feature>
<evidence type="ECO:0000259" key="1">
    <source>
        <dbReference type="Pfam" id="PF23069"/>
    </source>
</evidence>
<evidence type="ECO:0000259" key="2">
    <source>
        <dbReference type="Pfam" id="PF23070"/>
    </source>
</evidence>
<dbReference type="InterPro" id="IPR055471">
    <property type="entry name" value="DUF7043"/>
</dbReference>
<protein>
    <recommendedName>
        <fullName evidence="5">ShKT domain-containing protein</fullName>
    </recommendedName>
</protein>
<comment type="caution">
    <text evidence="3">The sequence shown here is derived from an EMBL/GenBank/DDBJ whole genome shotgun (WGS) entry which is preliminary data.</text>
</comment>
<dbReference type="EMBL" id="CAHIKZ030000770">
    <property type="protein sequence ID" value="CAE1237879.1"/>
    <property type="molecule type" value="Genomic_DNA"/>
</dbReference>
<evidence type="ECO:0000313" key="4">
    <source>
        <dbReference type="Proteomes" id="UP000597762"/>
    </source>
</evidence>